<comment type="caution">
    <text evidence="1">The sequence shown here is derived from an EMBL/GenBank/DDBJ whole genome shotgun (WGS) entry which is preliminary data.</text>
</comment>
<protein>
    <submittedName>
        <fullName evidence="1">Uncharacterized protein</fullName>
    </submittedName>
</protein>
<keyword evidence="2" id="KW-1185">Reference proteome</keyword>
<accession>A0A7J7JCF4</accession>
<reference evidence="1" key="1">
    <citation type="submission" date="2020-06" db="EMBL/GenBank/DDBJ databases">
        <title>Draft genome of Bugula neritina, a colonial animal packing powerful symbionts and potential medicines.</title>
        <authorList>
            <person name="Rayko M."/>
        </authorList>
    </citation>
    <scope>NUCLEOTIDE SEQUENCE [LARGE SCALE GENOMIC DNA]</scope>
    <source>
        <strain evidence="1">Kwan_BN1</strain>
    </source>
</reference>
<organism evidence="1 2">
    <name type="scientific">Bugula neritina</name>
    <name type="common">Brown bryozoan</name>
    <name type="synonym">Sertularia neritina</name>
    <dbReference type="NCBI Taxonomy" id="10212"/>
    <lineage>
        <taxon>Eukaryota</taxon>
        <taxon>Metazoa</taxon>
        <taxon>Spiralia</taxon>
        <taxon>Lophotrochozoa</taxon>
        <taxon>Bryozoa</taxon>
        <taxon>Gymnolaemata</taxon>
        <taxon>Cheilostomatida</taxon>
        <taxon>Flustrina</taxon>
        <taxon>Buguloidea</taxon>
        <taxon>Bugulidae</taxon>
        <taxon>Bugula</taxon>
    </lineage>
</organism>
<dbReference type="Proteomes" id="UP000593567">
    <property type="component" value="Unassembled WGS sequence"/>
</dbReference>
<dbReference type="Pfam" id="PF21240">
    <property type="entry name" value="Nup98_GLEBS"/>
    <property type="match status" value="1"/>
</dbReference>
<evidence type="ECO:0000313" key="1">
    <source>
        <dbReference type="EMBL" id="KAF6023334.1"/>
    </source>
</evidence>
<proteinExistence type="predicted"/>
<dbReference type="AlphaFoldDB" id="A0A7J7JCF4"/>
<name>A0A7J7JCF4_BUGNE</name>
<dbReference type="EMBL" id="VXIV02002731">
    <property type="protein sequence ID" value="KAF6023334.1"/>
    <property type="molecule type" value="Genomic_DNA"/>
</dbReference>
<sequence length="473" mass="48706">MDKVDDPVNSNLVPYKSAEKLSSSSSIEVPLVVKPVALFNSFKSSNKLSDKNLFNPTANLHDTLLTKEARKPINSTTNIFESKSALSSSDIASSQPFGKPVTTASVFGATSSEAVKTSANSSANIFGSISAFGSPAVSTSQPFGKPVTTTSSFGSITSNPAKTSANSTTNIFGSKSVFSSSAITASQPFGKLVTTASIFGATSSEAVKTSANSSANIFGSNSAFGSSAVSTSQPFGKPATTTSSFGSITSDLAKTSANFTTNIFDQKVLSAHLRLLQVNHLPILVQIFLDQIALLACLRFGSITSDPAKTSANSTTNIFGSKSAFSSSAITASQPFGKLVTTTSIFGVTSLAAVKTSANSSANIFGSNNAFGSSAVSTSQPFGKSVRALNTGAITEAAKAITNSWGSELFKSATGSQDLGATQFLAGTAPSGTYRTNFVPTDGRDNLLKNGLATTVKTKHYCITGMKFTKLIV</sequence>
<evidence type="ECO:0000313" key="2">
    <source>
        <dbReference type="Proteomes" id="UP000593567"/>
    </source>
</evidence>
<gene>
    <name evidence="1" type="ORF">EB796_018381</name>
</gene>